<accession>A6IDR8</accession>
<sequence length="53" mass="6388">MRSRRSLLTSRTWLFLKITRPSSEGWRVHLHSLPDYLSYPPFKINQDCRLLKS</sequence>
<proteinExistence type="predicted"/>
<dbReference type="EMBL" id="CH473959">
    <property type="protein sequence ID" value="EDM15005.1"/>
    <property type="molecule type" value="Genomic_DNA"/>
</dbReference>
<evidence type="ECO:0000313" key="2">
    <source>
        <dbReference type="Proteomes" id="UP000234681"/>
    </source>
</evidence>
<evidence type="ECO:0000313" key="1">
    <source>
        <dbReference type="EMBL" id="EDM15005.1"/>
    </source>
</evidence>
<protein>
    <submittedName>
        <fullName evidence="1">RCG28165</fullName>
    </submittedName>
</protein>
<gene>
    <name evidence="1" type="ORF">rCG_28165</name>
</gene>
<reference evidence="2" key="1">
    <citation type="submission" date="2005-09" db="EMBL/GenBank/DDBJ databases">
        <authorList>
            <person name="Mural R.J."/>
            <person name="Li P.W."/>
            <person name="Adams M.D."/>
            <person name="Amanatides P.G."/>
            <person name="Baden-Tillson H."/>
            <person name="Barnstead M."/>
            <person name="Chin S.H."/>
            <person name="Dew I."/>
            <person name="Evans C.A."/>
            <person name="Ferriera S."/>
            <person name="Flanigan M."/>
            <person name="Fosler C."/>
            <person name="Glodek A."/>
            <person name="Gu Z."/>
            <person name="Holt R.A."/>
            <person name="Jennings D."/>
            <person name="Kraft C.L."/>
            <person name="Lu F."/>
            <person name="Nguyen T."/>
            <person name="Nusskern D.R."/>
            <person name="Pfannkoch C.M."/>
            <person name="Sitter C."/>
            <person name="Sutton G.G."/>
            <person name="Venter J.C."/>
            <person name="Wang Z."/>
            <person name="Woodage T."/>
            <person name="Zheng X.H."/>
            <person name="Zhong F."/>
        </authorList>
    </citation>
    <scope>NUCLEOTIDE SEQUENCE [LARGE SCALE GENOMIC DNA]</scope>
    <source>
        <strain>BN</strain>
        <strain evidence="2">Sprague-Dawley</strain>
    </source>
</reference>
<dbReference type="AlphaFoldDB" id="A6IDR8"/>
<organism evidence="1 2">
    <name type="scientific">Rattus norvegicus</name>
    <name type="common">Rat</name>
    <dbReference type="NCBI Taxonomy" id="10116"/>
    <lineage>
        <taxon>Eukaryota</taxon>
        <taxon>Metazoa</taxon>
        <taxon>Chordata</taxon>
        <taxon>Craniata</taxon>
        <taxon>Vertebrata</taxon>
        <taxon>Euteleostomi</taxon>
        <taxon>Mammalia</taxon>
        <taxon>Eutheria</taxon>
        <taxon>Euarchontoglires</taxon>
        <taxon>Glires</taxon>
        <taxon>Rodentia</taxon>
        <taxon>Myomorpha</taxon>
        <taxon>Muroidea</taxon>
        <taxon>Muridae</taxon>
        <taxon>Murinae</taxon>
        <taxon>Rattus</taxon>
    </lineage>
</organism>
<name>A6IDR8_RAT</name>
<dbReference type="Proteomes" id="UP000234681">
    <property type="component" value="Chromosome 4"/>
</dbReference>